<comment type="caution">
    <text evidence="3">The sequence shown here is derived from an EMBL/GenBank/DDBJ whole genome shotgun (WGS) entry which is preliminary data.</text>
</comment>
<gene>
    <name evidence="3" type="ORF">PHMEG_00028770</name>
</gene>
<dbReference type="OrthoDB" id="100219at2759"/>
<feature type="region of interest" description="Disordered" evidence="1">
    <location>
        <begin position="1047"/>
        <end position="1070"/>
    </location>
</feature>
<dbReference type="InterPro" id="IPR046539">
    <property type="entry name" value="DUF6604"/>
</dbReference>
<evidence type="ECO:0000313" key="4">
    <source>
        <dbReference type="Proteomes" id="UP000198211"/>
    </source>
</evidence>
<reference evidence="4" key="1">
    <citation type="submission" date="2017-03" db="EMBL/GenBank/DDBJ databases">
        <title>Phytopthora megakarya and P. palmivora, two closely related causual agents of cacao black pod achieved similar genome size and gene model numbers by different mechanisms.</title>
        <authorList>
            <person name="Ali S."/>
            <person name="Shao J."/>
            <person name="Larry D.J."/>
            <person name="Kronmiller B."/>
            <person name="Shen D."/>
            <person name="Strem M.D."/>
            <person name="Melnick R.L."/>
            <person name="Guiltinan M.J."/>
            <person name="Tyler B.M."/>
            <person name="Meinhardt L.W."/>
            <person name="Bailey B.A."/>
        </authorList>
    </citation>
    <scope>NUCLEOTIDE SEQUENCE [LARGE SCALE GENOMIC DNA]</scope>
    <source>
        <strain evidence="4">zdho120</strain>
    </source>
</reference>
<keyword evidence="4" id="KW-1185">Reference proteome</keyword>
<dbReference type="Proteomes" id="UP000198211">
    <property type="component" value="Unassembled WGS sequence"/>
</dbReference>
<dbReference type="SUPFAM" id="SSF48403">
    <property type="entry name" value="Ankyrin repeat"/>
    <property type="match status" value="1"/>
</dbReference>
<evidence type="ECO:0000259" key="2">
    <source>
        <dbReference type="Pfam" id="PF20253"/>
    </source>
</evidence>
<name>A0A225V490_9STRA</name>
<accession>A0A225V490</accession>
<feature type="compositionally biased region" description="Basic residues" evidence="1">
    <location>
        <begin position="1052"/>
        <end position="1069"/>
    </location>
</feature>
<proteinExistence type="predicted"/>
<evidence type="ECO:0000256" key="1">
    <source>
        <dbReference type="SAM" id="MobiDB-lite"/>
    </source>
</evidence>
<sequence>MSSFPASKYSRYKRATAFFLDWLLRARGRGRYASKRLDLDAFSAVVSDIAQDPSILTPKLLQDLPKALGACQCAITLREHVAVFFDDKEQGHLHFLSRLRNWLDKLKQIQVRQVPIQEEIRKFANYYQVLQVDEDYFPDDERFVKDKGVTNKSKAERKRLFDEAFAQDLQLEVVCYFMELEELMEGVFDIYQQVKKQEKTMMEATVVGTLALRIANQLTATLQLRYPALKSAEELVGVLLCYPSTSLGTQMAKAVEERRAKFDKEGTMSFVPWTLLHDFTNIWATLSMLVPIFPPIEPIEAAQLVALPDGYFGVNYGEERTPEYVFADPNHCVVLLAQQMPMLYNSIAHKRVAMGPGYKGQSGLVVDFMSAMETYFENRQVTIQLVFLCLCWMQSVTALQGDGGLSRNICLSINHTENLIRILNTSLPKHSPRVNRDSFHALMKDIMHGYEASLRTNNLAPANPLFAGSQMMSNHLEYLIIGNGHFVSLCGAFCHLYNALVQEGFLGPIPFFDEMLVVYEEMIFNPSSRAKAVHGSYNRIYLLSSRYSGASIDSTYDSASAVRKRATKWRDPDPNQHSLTYRFMHDDMSFLKGASSKTMLKNAADVCSKELFETRILSRDLLTLNDDLIDVFSELCHALGRDVVFDEYMAGGWDAPTPQEVKLSRSLEHAVMLPLMALLDALQPDGSVDSSAVPAEIQMTVECLVDGELIRQMCSSVAAVIKARFGNSQICEQRYFTFPSTPDLVNREYGSMSFKLKTKDGKREQIFSDLMKLMKSRSGPLTGSDLSYLKSEIKKDPELLGMFSRRNPESIDHTKCDDLCTLLHQAAAGTAHDVKLVECTVHAADALSKRTTTTRPRLPPELIAQYRDVKLVEWLIQMGALFTQPMHCRKEPRQRDLACPRNLLPNTMAIHSAVIVGHHAIVKVLLEADNLVDINTLTYHTKETIAHLAVKNGHKTLYYGIQGYGADVRILDGKGRRVCELTTDRKWSREIAQIAARIELSCSLGRGRCEPPGLFEGALTRLAAHTRKSVFSQRDDERQRALDVLTANSPVKSKKKKTAKKGVKGKRGHWSNFTTDHRHQFCSY</sequence>
<protein>
    <recommendedName>
        <fullName evidence="2">DUF6604 domain-containing protein</fullName>
    </recommendedName>
</protein>
<organism evidence="3 4">
    <name type="scientific">Phytophthora megakarya</name>
    <dbReference type="NCBI Taxonomy" id="4795"/>
    <lineage>
        <taxon>Eukaryota</taxon>
        <taxon>Sar</taxon>
        <taxon>Stramenopiles</taxon>
        <taxon>Oomycota</taxon>
        <taxon>Peronosporomycetes</taxon>
        <taxon>Peronosporales</taxon>
        <taxon>Peronosporaceae</taxon>
        <taxon>Phytophthora</taxon>
    </lineage>
</organism>
<dbReference type="AlphaFoldDB" id="A0A225V490"/>
<dbReference type="InterPro" id="IPR036770">
    <property type="entry name" value="Ankyrin_rpt-contain_sf"/>
</dbReference>
<dbReference type="Pfam" id="PF20253">
    <property type="entry name" value="DUF6604"/>
    <property type="match status" value="1"/>
</dbReference>
<dbReference type="Gene3D" id="1.25.40.20">
    <property type="entry name" value="Ankyrin repeat-containing domain"/>
    <property type="match status" value="1"/>
</dbReference>
<dbReference type="EMBL" id="NBNE01007881">
    <property type="protein sequence ID" value="OWZ00115.1"/>
    <property type="molecule type" value="Genomic_DNA"/>
</dbReference>
<evidence type="ECO:0000313" key="3">
    <source>
        <dbReference type="EMBL" id="OWZ00115.1"/>
    </source>
</evidence>
<feature type="domain" description="DUF6604" evidence="2">
    <location>
        <begin position="11"/>
        <end position="222"/>
    </location>
</feature>